<keyword evidence="2" id="KW-1185">Reference proteome</keyword>
<reference evidence="1 2" key="1">
    <citation type="journal article" date="2022" name="Nat. Plants">
        <title>Genomes of leafy and leafless Platanthera orchids illuminate the evolution of mycoheterotrophy.</title>
        <authorList>
            <person name="Li M.H."/>
            <person name="Liu K.W."/>
            <person name="Li Z."/>
            <person name="Lu H.C."/>
            <person name="Ye Q.L."/>
            <person name="Zhang D."/>
            <person name="Wang J.Y."/>
            <person name="Li Y.F."/>
            <person name="Zhong Z.M."/>
            <person name="Liu X."/>
            <person name="Yu X."/>
            <person name="Liu D.K."/>
            <person name="Tu X.D."/>
            <person name="Liu B."/>
            <person name="Hao Y."/>
            <person name="Liao X.Y."/>
            <person name="Jiang Y.T."/>
            <person name="Sun W.H."/>
            <person name="Chen J."/>
            <person name="Chen Y.Q."/>
            <person name="Ai Y."/>
            <person name="Zhai J.W."/>
            <person name="Wu S.S."/>
            <person name="Zhou Z."/>
            <person name="Hsiao Y.Y."/>
            <person name="Wu W.L."/>
            <person name="Chen Y.Y."/>
            <person name="Lin Y.F."/>
            <person name="Hsu J.L."/>
            <person name="Li C.Y."/>
            <person name="Wang Z.W."/>
            <person name="Zhao X."/>
            <person name="Zhong W.Y."/>
            <person name="Ma X.K."/>
            <person name="Ma L."/>
            <person name="Huang J."/>
            <person name="Chen G.Z."/>
            <person name="Huang M.Z."/>
            <person name="Huang L."/>
            <person name="Peng D.H."/>
            <person name="Luo Y.B."/>
            <person name="Zou S.Q."/>
            <person name="Chen S.P."/>
            <person name="Lan S."/>
            <person name="Tsai W.C."/>
            <person name="Van de Peer Y."/>
            <person name="Liu Z.J."/>
        </authorList>
    </citation>
    <scope>NUCLEOTIDE SEQUENCE [LARGE SCALE GENOMIC DNA]</scope>
    <source>
        <strain evidence="1">Lor288</strain>
    </source>
</reference>
<comment type="caution">
    <text evidence="1">The sequence shown here is derived from an EMBL/GenBank/DDBJ whole genome shotgun (WGS) entry which is preliminary data.</text>
</comment>
<dbReference type="EMBL" id="JBBWWR010000004">
    <property type="protein sequence ID" value="KAK8968444.1"/>
    <property type="molecule type" value="Genomic_DNA"/>
</dbReference>
<dbReference type="Proteomes" id="UP001412067">
    <property type="component" value="Unassembled WGS sequence"/>
</dbReference>
<evidence type="ECO:0000313" key="1">
    <source>
        <dbReference type="EMBL" id="KAK8968444.1"/>
    </source>
</evidence>
<gene>
    <name evidence="1" type="ORF">KSP40_PGU009438</name>
</gene>
<evidence type="ECO:0000313" key="2">
    <source>
        <dbReference type="Proteomes" id="UP001412067"/>
    </source>
</evidence>
<protein>
    <submittedName>
        <fullName evidence="1">Uncharacterized protein</fullName>
    </submittedName>
</protein>
<proteinExistence type="predicted"/>
<name>A0ABR2MW74_9ASPA</name>
<sequence>MHPTVCLSGLCGCGRAKGAAQSGRPTWPPTGRLCDMGDSGGAAEAAWPARLWPCSGVRPTYVLRTFSTRHESLPRTLESEVPASALNFEYRTASILRRQLNSSGKTVLCNHISAQNQVKASMQRKIRQNIVDESRSLDRSTHISGPSGIIGPSHELLEPADVIMVLTRYNFKETPYHPMNGWKMLNSLVV</sequence>
<organism evidence="1 2">
    <name type="scientific">Platanthera guangdongensis</name>
    <dbReference type="NCBI Taxonomy" id="2320717"/>
    <lineage>
        <taxon>Eukaryota</taxon>
        <taxon>Viridiplantae</taxon>
        <taxon>Streptophyta</taxon>
        <taxon>Embryophyta</taxon>
        <taxon>Tracheophyta</taxon>
        <taxon>Spermatophyta</taxon>
        <taxon>Magnoliopsida</taxon>
        <taxon>Liliopsida</taxon>
        <taxon>Asparagales</taxon>
        <taxon>Orchidaceae</taxon>
        <taxon>Orchidoideae</taxon>
        <taxon>Orchideae</taxon>
        <taxon>Orchidinae</taxon>
        <taxon>Platanthera</taxon>
    </lineage>
</organism>
<accession>A0ABR2MW74</accession>